<dbReference type="Proteomes" id="UP000029443">
    <property type="component" value="Unassembled WGS sequence"/>
</dbReference>
<proteinExistence type="predicted"/>
<dbReference type="EMBL" id="ARXU01000006">
    <property type="protein sequence ID" value="KGD61024.1"/>
    <property type="molecule type" value="Genomic_DNA"/>
</dbReference>
<feature type="repeat" description="TPR" evidence="1">
    <location>
        <begin position="312"/>
        <end position="345"/>
    </location>
</feature>
<keyword evidence="1" id="KW-0802">TPR repeat</keyword>
<reference evidence="2 3" key="1">
    <citation type="submission" date="2012-09" db="EMBL/GenBank/DDBJ databases">
        <title>Genome Sequence of alkane-degrading Bacterium Alcanivorax jadensis T9.</title>
        <authorList>
            <person name="Lai Q."/>
            <person name="Shao Z."/>
        </authorList>
    </citation>
    <scope>NUCLEOTIDE SEQUENCE [LARGE SCALE GENOMIC DNA]</scope>
    <source>
        <strain evidence="2 3">T9</strain>
    </source>
</reference>
<feature type="repeat" description="TPR" evidence="1">
    <location>
        <begin position="142"/>
        <end position="175"/>
    </location>
</feature>
<gene>
    <name evidence="2" type="ORF">T9A_01884</name>
</gene>
<evidence type="ECO:0000313" key="2">
    <source>
        <dbReference type="EMBL" id="KGD61024.1"/>
    </source>
</evidence>
<dbReference type="PROSITE" id="PS50005">
    <property type="entry name" value="TPR"/>
    <property type="match status" value="6"/>
</dbReference>
<dbReference type="SMART" id="SM00028">
    <property type="entry name" value="TPR"/>
    <property type="match status" value="8"/>
</dbReference>
<dbReference type="Pfam" id="PF13469">
    <property type="entry name" value="Sulfotransfer_3"/>
    <property type="match status" value="1"/>
</dbReference>
<dbReference type="InterPro" id="IPR011990">
    <property type="entry name" value="TPR-like_helical_dom_sf"/>
</dbReference>
<dbReference type="Pfam" id="PF13176">
    <property type="entry name" value="TPR_7"/>
    <property type="match status" value="1"/>
</dbReference>
<comment type="caution">
    <text evidence="2">The sequence shown here is derived from an EMBL/GenBank/DDBJ whole genome shotgun (WGS) entry which is preliminary data.</text>
</comment>
<accession>A0ABR4WC67</accession>
<dbReference type="InterPro" id="IPR037919">
    <property type="entry name" value="OGT"/>
</dbReference>
<evidence type="ECO:0000256" key="1">
    <source>
        <dbReference type="PROSITE-ProRule" id="PRU00339"/>
    </source>
</evidence>
<feature type="repeat" description="TPR" evidence="1">
    <location>
        <begin position="210"/>
        <end position="243"/>
    </location>
</feature>
<dbReference type="SUPFAM" id="SSF52540">
    <property type="entry name" value="P-loop containing nucleoside triphosphate hydrolases"/>
    <property type="match status" value="1"/>
</dbReference>
<dbReference type="InterPro" id="IPR027417">
    <property type="entry name" value="P-loop_NTPase"/>
</dbReference>
<dbReference type="InterPro" id="IPR019734">
    <property type="entry name" value="TPR_rpt"/>
</dbReference>
<feature type="repeat" description="TPR" evidence="1">
    <location>
        <begin position="108"/>
        <end position="141"/>
    </location>
</feature>
<sequence length="745" mass="82983">MSNPSFSQSKSKLINALSAGDLLQAGELAEQFMLRFPDKPEAHYFSGLHSLLAQENGKAVQQLEVALGFDDKNLNVLLNLGVAYQRLGKMDAATQAYLAVLAIVPVNIQALINLGSCHYQKKSFLECKEAFSKAASLAPDNSTVISGLADAERSLGNWRKAIQLYKRAITINPDDERANNNLTLMHLNLQHHGQVKEAARKAIEKNPDNIDAYIALGRAHIAEEGYEEGMDTFASAFEKKPEHPELLTAIGNNYLNIGDHSEASSWFNKALSLDSSLPVAILGMAQCLDKHDLHGQGIALLNENAESLSSLPQYWVTLSDLYWNEGEADEALRCLEKASALAPQQASLYCKMGGILSSSGNMEGADACFRQALAEQEDCIGAISGLATLKKSSLEASHVQKAHELLEKDALPDGAKGSLHSALSYYYSGNKDFSSAVAHMAEANRFQWASRVRQGWEYQQDSHQQVVATNKQLFTRQLIETGQQIGHSSDMPVFIVGMPRSGTTLTEQIMARHPSVLGVGERNYAVIALQAYQHLYAEKFSLGHAEAKKRSLTEPDSDLLHRVAEEYLTSLREQIEKANKPGVRYVVDKMPDNYMNVGWIKLLFPNASIIHARRDMRDVAISCWQTQFGMIRWACHIKHLVARFEGYLEMMAHWQNVCPDGFMNADYEVLIDDQESGSRKLLEHIGLPWDDACLKFYESDRLVRTASITQVRQPIYKTSVAKWAPYEELIPELIHPLSALMKVYR</sequence>
<dbReference type="Gene3D" id="1.25.40.10">
    <property type="entry name" value="Tetratricopeptide repeat domain"/>
    <property type="match status" value="2"/>
</dbReference>
<evidence type="ECO:0008006" key="4">
    <source>
        <dbReference type="Google" id="ProtNLM"/>
    </source>
</evidence>
<dbReference type="PANTHER" id="PTHR44366:SF1">
    <property type="entry name" value="UDP-N-ACETYLGLUCOSAMINE--PEPTIDE N-ACETYLGLUCOSAMINYLTRANSFERASE 110 KDA SUBUNIT"/>
    <property type="match status" value="1"/>
</dbReference>
<feature type="repeat" description="TPR" evidence="1">
    <location>
        <begin position="244"/>
        <end position="277"/>
    </location>
</feature>
<organism evidence="2 3">
    <name type="scientific">Alcanivorax jadensis T9</name>
    <dbReference type="NCBI Taxonomy" id="1177181"/>
    <lineage>
        <taxon>Bacteria</taxon>
        <taxon>Pseudomonadati</taxon>
        <taxon>Pseudomonadota</taxon>
        <taxon>Gammaproteobacteria</taxon>
        <taxon>Oceanospirillales</taxon>
        <taxon>Alcanivoracaceae</taxon>
        <taxon>Alcanivorax</taxon>
    </lineage>
</organism>
<dbReference type="RefSeq" id="WP_035247610.1">
    <property type="nucleotide sequence ID" value="NZ_ARXU01000006.1"/>
</dbReference>
<evidence type="ECO:0000313" key="3">
    <source>
        <dbReference type="Proteomes" id="UP000029443"/>
    </source>
</evidence>
<feature type="repeat" description="TPR" evidence="1">
    <location>
        <begin position="74"/>
        <end position="107"/>
    </location>
</feature>
<dbReference type="SUPFAM" id="SSF48452">
    <property type="entry name" value="TPR-like"/>
    <property type="match status" value="2"/>
</dbReference>
<dbReference type="Pfam" id="PF13181">
    <property type="entry name" value="TPR_8"/>
    <property type="match status" value="4"/>
</dbReference>
<protein>
    <recommendedName>
        <fullName evidence="4">Sulfotransferase</fullName>
    </recommendedName>
</protein>
<keyword evidence="3" id="KW-1185">Reference proteome</keyword>
<dbReference type="PANTHER" id="PTHR44366">
    <property type="entry name" value="UDP-N-ACETYLGLUCOSAMINE--PEPTIDE N-ACETYLGLUCOSAMINYLTRANSFERASE 110 KDA SUBUNIT"/>
    <property type="match status" value="1"/>
</dbReference>
<dbReference type="Pfam" id="PF13414">
    <property type="entry name" value="TPR_11"/>
    <property type="match status" value="1"/>
</dbReference>
<name>A0ABR4WC67_9GAMM</name>
<dbReference type="Gene3D" id="3.40.50.300">
    <property type="entry name" value="P-loop containing nucleotide triphosphate hydrolases"/>
    <property type="match status" value="1"/>
</dbReference>